<accession>A0AAZ3R765</accession>
<dbReference type="Ensembl" id="ENSOTST00005171089.1">
    <property type="protein sequence ID" value="ENSOTSP00005135974.1"/>
    <property type="gene ID" value="ENSOTSG00005076675.1"/>
</dbReference>
<dbReference type="PANTHER" id="PTHR24114:SF49">
    <property type="entry name" value="LEUCINE-RICH REPEAT-CONTAINING PROTEIN 74A"/>
    <property type="match status" value="1"/>
</dbReference>
<name>A0AAZ3R765_ONCTS</name>
<reference evidence="3" key="1">
    <citation type="journal article" date="2018" name="PLoS ONE">
        <title>Chinook salmon (Oncorhynchus tshawytscha) genome and transcriptome.</title>
        <authorList>
            <person name="Christensen K.A."/>
            <person name="Leong J.S."/>
            <person name="Sakhrani D."/>
            <person name="Biagi C.A."/>
            <person name="Minkley D.R."/>
            <person name="Withler R.E."/>
            <person name="Rondeau E.B."/>
            <person name="Koop B.F."/>
            <person name="Devlin R.H."/>
        </authorList>
    </citation>
    <scope>NUCLEOTIDE SEQUENCE [LARGE SCALE GENOMIC DNA]</scope>
</reference>
<evidence type="ECO:0000313" key="3">
    <source>
        <dbReference type="Proteomes" id="UP000694402"/>
    </source>
</evidence>
<feature type="region of interest" description="Disordered" evidence="1">
    <location>
        <begin position="1"/>
        <end position="53"/>
    </location>
</feature>
<proteinExistence type="predicted"/>
<dbReference type="InterPro" id="IPR052394">
    <property type="entry name" value="LRR-containing"/>
</dbReference>
<sequence>MSQSEGEVLALPAPENREEETVGSDKVLDGLGQEESPDSTPAEQPDSGDQWDTDLEADELDRRDRLVSPTELYLVACRLTAVIPCSYVLRQLASTTLDLNEQSTLDLNHHGLGPLGAKALAITLLSDVQISNLELKDNYLLAEGTGYLMEMFKENFTIQSLRLDIGE</sequence>
<dbReference type="Proteomes" id="UP000694402">
    <property type="component" value="Unassembled WGS sequence"/>
</dbReference>
<evidence type="ECO:0000256" key="1">
    <source>
        <dbReference type="SAM" id="MobiDB-lite"/>
    </source>
</evidence>
<evidence type="ECO:0000313" key="2">
    <source>
        <dbReference type="Ensembl" id="ENSOTSP00005135974.1"/>
    </source>
</evidence>
<dbReference type="InterPro" id="IPR032675">
    <property type="entry name" value="LRR_dom_sf"/>
</dbReference>
<protein>
    <submittedName>
        <fullName evidence="2">Uncharacterized protein</fullName>
    </submittedName>
</protein>
<organism evidence="2 3">
    <name type="scientific">Oncorhynchus tshawytscha</name>
    <name type="common">Chinook salmon</name>
    <name type="synonym">Salmo tshawytscha</name>
    <dbReference type="NCBI Taxonomy" id="74940"/>
    <lineage>
        <taxon>Eukaryota</taxon>
        <taxon>Metazoa</taxon>
        <taxon>Chordata</taxon>
        <taxon>Craniata</taxon>
        <taxon>Vertebrata</taxon>
        <taxon>Euteleostomi</taxon>
        <taxon>Actinopterygii</taxon>
        <taxon>Neopterygii</taxon>
        <taxon>Teleostei</taxon>
        <taxon>Protacanthopterygii</taxon>
        <taxon>Salmoniformes</taxon>
        <taxon>Salmonidae</taxon>
        <taxon>Salmoninae</taxon>
        <taxon>Oncorhynchus</taxon>
    </lineage>
</organism>
<dbReference type="AlphaFoldDB" id="A0AAZ3R765"/>
<keyword evidence="3" id="KW-1185">Reference proteome</keyword>
<dbReference type="SUPFAM" id="SSF52047">
    <property type="entry name" value="RNI-like"/>
    <property type="match status" value="1"/>
</dbReference>
<reference evidence="2" key="3">
    <citation type="submission" date="2025-09" db="UniProtKB">
        <authorList>
            <consortium name="Ensembl"/>
        </authorList>
    </citation>
    <scope>IDENTIFICATION</scope>
</reference>
<dbReference type="Gene3D" id="3.80.10.10">
    <property type="entry name" value="Ribonuclease Inhibitor"/>
    <property type="match status" value="1"/>
</dbReference>
<reference evidence="2" key="2">
    <citation type="submission" date="2025-08" db="UniProtKB">
        <authorList>
            <consortium name="Ensembl"/>
        </authorList>
    </citation>
    <scope>IDENTIFICATION</scope>
</reference>
<dbReference type="PANTHER" id="PTHR24114">
    <property type="entry name" value="LEUCINE RICH REPEAT FAMILY PROTEIN"/>
    <property type="match status" value="1"/>
</dbReference>